<gene>
    <name evidence="1" type="ORF">Q5P01_016985</name>
</gene>
<keyword evidence="2" id="KW-1185">Reference proteome</keyword>
<accession>A0AA88MCI8</accession>
<name>A0AA88MCI8_CHASR</name>
<evidence type="ECO:0000313" key="2">
    <source>
        <dbReference type="Proteomes" id="UP001187415"/>
    </source>
</evidence>
<dbReference type="EMBL" id="JAUPFM010000013">
    <property type="protein sequence ID" value="KAK2833096.1"/>
    <property type="molecule type" value="Genomic_DNA"/>
</dbReference>
<protein>
    <submittedName>
        <fullName evidence="1">Uncharacterized protein</fullName>
    </submittedName>
</protein>
<sequence>MGGAGGERQKAYDFVQGKDRALRWRDFLMDVAKGLLPEDKLTLSCELSAAHICEHILDQSAMNTGKHPDCRPGLRSLEICWKS</sequence>
<dbReference type="AlphaFoldDB" id="A0AA88MCI8"/>
<proteinExistence type="predicted"/>
<reference evidence="1" key="1">
    <citation type="submission" date="2023-07" db="EMBL/GenBank/DDBJ databases">
        <title>Chromosome-level Genome Assembly of Striped Snakehead (Channa striata).</title>
        <authorList>
            <person name="Liu H."/>
        </authorList>
    </citation>
    <scope>NUCLEOTIDE SEQUENCE</scope>
    <source>
        <strain evidence="1">Gz</strain>
        <tissue evidence="1">Muscle</tissue>
    </source>
</reference>
<evidence type="ECO:0000313" key="1">
    <source>
        <dbReference type="EMBL" id="KAK2833096.1"/>
    </source>
</evidence>
<comment type="caution">
    <text evidence="1">The sequence shown here is derived from an EMBL/GenBank/DDBJ whole genome shotgun (WGS) entry which is preliminary data.</text>
</comment>
<dbReference type="Proteomes" id="UP001187415">
    <property type="component" value="Unassembled WGS sequence"/>
</dbReference>
<organism evidence="1 2">
    <name type="scientific">Channa striata</name>
    <name type="common">Snakehead murrel</name>
    <name type="synonym">Ophicephalus striatus</name>
    <dbReference type="NCBI Taxonomy" id="64152"/>
    <lineage>
        <taxon>Eukaryota</taxon>
        <taxon>Metazoa</taxon>
        <taxon>Chordata</taxon>
        <taxon>Craniata</taxon>
        <taxon>Vertebrata</taxon>
        <taxon>Euteleostomi</taxon>
        <taxon>Actinopterygii</taxon>
        <taxon>Neopterygii</taxon>
        <taxon>Teleostei</taxon>
        <taxon>Neoteleostei</taxon>
        <taxon>Acanthomorphata</taxon>
        <taxon>Anabantaria</taxon>
        <taxon>Anabantiformes</taxon>
        <taxon>Channoidei</taxon>
        <taxon>Channidae</taxon>
        <taxon>Channa</taxon>
    </lineage>
</organism>